<name>A0AAJ5YXX5_9BASI</name>
<sequence length="819" mass="89074">MEADAGRRSRLNAWVHACFDGSMARDRPVAWSRHNLVAYGAVHHGAACVVVVPSERVGCALDDPIATHLHPPSRGPLFAADRQAPCDLDAPALVSFSPCGYTLMAFFPVSPVLATWDAPALPSEPMRARPLTPALAEGKGTDSPALTPPVSMPHTYSQPISDATDLLPYDHGVICIWTRAPGASIAAWSLQQWIPVSPVPSFTHLSGHIIGLHWLDHARMWKGTDSDTSYMRAPSCGPATSVPPAGLASDTMASEQACILISHVGHVVFVHRANEQAPFRMHVGWLHVPGIYPLPTNYEPTTLHKMFTTLDIRHMSITALPNEPILFVAYQCYAHGSVMFMHVSELTFDLHGELSFFIVNPEPPLTMRSPQDSICGTSHAYLMLTAMTWSCLLDGSLVLVFALATDESSFDPLSSSTSLCNTSLYIWNVRRSQSRRMEELRCIFESLPDPSHAVDDAYRAWRITVRSVEHIPGMVISSLLPESSPLPHAGRIYATAFDIQNMGREVWAVLDTRTFAWSVLDQSMPEHALMRSAMALSPCGVLACMCLGPSRPLRMVPLPVSRADVPSLGALFALSLLRNASPMDVAMYARTHHELSPAMLADVVHATEHALGFDPHSLSQSVRLCPMVEALATCSANLALRQRSHTLSQLAEMHKTLCAARTDATCARLDDIDAAGAASASFAAASVWPLAHVLRALVRLLERVTHTAWHCTALGARPADIRSDAVLELVLHAPTSRWVHDIVAGACVFAHWITHMSPHAWLHELVPAHDRATPPKCEQALTTLANVQAFVRDTLSGTPVDVPRLLALFDAPAPGAHPL</sequence>
<proteinExistence type="predicted"/>
<protein>
    <submittedName>
        <fullName evidence="1">Uncharacterized protein</fullName>
    </submittedName>
</protein>
<reference evidence="1 2" key="1">
    <citation type="submission" date="2023-03" db="EMBL/GenBank/DDBJ databases">
        <title>Mating type loci evolution in Malassezia.</title>
        <authorList>
            <person name="Coelho M.A."/>
        </authorList>
    </citation>
    <scope>NUCLEOTIDE SEQUENCE [LARGE SCALE GENOMIC DNA]</scope>
    <source>
        <strain evidence="1 2">CBS 13387</strain>
    </source>
</reference>
<gene>
    <name evidence="1" type="ORF">MARU1_000993</name>
</gene>
<organism evidence="1 2">
    <name type="scientific">Malassezia arunalokei</name>
    <dbReference type="NCBI Taxonomy" id="1514897"/>
    <lineage>
        <taxon>Eukaryota</taxon>
        <taxon>Fungi</taxon>
        <taxon>Dikarya</taxon>
        <taxon>Basidiomycota</taxon>
        <taxon>Ustilaginomycotina</taxon>
        <taxon>Malasseziomycetes</taxon>
        <taxon>Malasseziales</taxon>
        <taxon>Malasseziaceae</taxon>
        <taxon>Malassezia</taxon>
    </lineage>
</organism>
<dbReference type="Proteomes" id="UP001217582">
    <property type="component" value="Chromosome 2"/>
</dbReference>
<dbReference type="EMBL" id="CP119917">
    <property type="protein sequence ID" value="WFD14982.1"/>
    <property type="molecule type" value="Genomic_DNA"/>
</dbReference>
<evidence type="ECO:0000313" key="1">
    <source>
        <dbReference type="EMBL" id="WFD14982.1"/>
    </source>
</evidence>
<accession>A0AAJ5YXX5</accession>
<evidence type="ECO:0000313" key="2">
    <source>
        <dbReference type="Proteomes" id="UP001217582"/>
    </source>
</evidence>
<keyword evidence="2" id="KW-1185">Reference proteome</keyword>
<dbReference type="AlphaFoldDB" id="A0AAJ5YXX5"/>